<keyword evidence="10" id="KW-1185">Reference proteome</keyword>
<dbReference type="OrthoDB" id="8898434at2759"/>
<feature type="region of interest" description="Disordered" evidence="6">
    <location>
        <begin position="733"/>
        <end position="769"/>
    </location>
</feature>
<reference evidence="9" key="2">
    <citation type="submission" date="2025-09" db="UniProtKB">
        <authorList>
            <consortium name="Ensembl"/>
        </authorList>
    </citation>
    <scope>IDENTIFICATION</scope>
</reference>
<dbReference type="Gene3D" id="1.10.1410.40">
    <property type="match status" value="1"/>
</dbReference>
<dbReference type="FunFam" id="3.30.160.20:FF:000006">
    <property type="entry name" value="interleukin enhancer-binding factor 3 isoform X2"/>
    <property type="match status" value="1"/>
</dbReference>
<dbReference type="GO" id="GO:0003725">
    <property type="term" value="F:double-stranded RNA binding"/>
    <property type="evidence" value="ECO:0007669"/>
    <property type="project" value="TreeGrafter"/>
</dbReference>
<dbReference type="OMA" id="QRHHEET"/>
<dbReference type="PROSITE" id="PS51703">
    <property type="entry name" value="DZF"/>
    <property type="match status" value="1"/>
</dbReference>
<dbReference type="Ensembl" id="ENSCVAT00000000093.1">
    <property type="protein sequence ID" value="ENSCVAP00000009354.1"/>
    <property type="gene ID" value="ENSCVAG00000011300.1"/>
</dbReference>
<evidence type="ECO:0000256" key="3">
    <source>
        <dbReference type="ARBA" id="ARBA00022737"/>
    </source>
</evidence>
<dbReference type="Pfam" id="PF20965">
    <property type="entry name" value="DZF_C"/>
    <property type="match status" value="1"/>
</dbReference>
<feature type="compositionally biased region" description="Basic and acidic residues" evidence="6">
    <location>
        <begin position="521"/>
        <end position="533"/>
    </location>
</feature>
<dbReference type="RefSeq" id="XP_015248850.1">
    <property type="nucleotide sequence ID" value="XM_015393364.1"/>
</dbReference>
<dbReference type="KEGG" id="cvg:107096628"/>
<evidence type="ECO:0000256" key="2">
    <source>
        <dbReference type="ARBA" id="ARBA00022490"/>
    </source>
</evidence>
<evidence type="ECO:0000256" key="6">
    <source>
        <dbReference type="SAM" id="MobiDB-lite"/>
    </source>
</evidence>
<evidence type="ECO:0000259" key="7">
    <source>
        <dbReference type="PROSITE" id="PS50137"/>
    </source>
</evidence>
<feature type="compositionally biased region" description="Low complexity" evidence="6">
    <location>
        <begin position="733"/>
        <end position="748"/>
    </location>
</feature>
<dbReference type="AlphaFoldDB" id="A0A3Q2CUJ1"/>
<dbReference type="Gene3D" id="3.30.460.10">
    <property type="entry name" value="Beta Polymerase, domain 2"/>
    <property type="match status" value="1"/>
</dbReference>
<dbReference type="GeneID" id="107096628"/>
<dbReference type="Gene3D" id="3.30.160.20">
    <property type="match status" value="2"/>
</dbReference>
<reference evidence="9" key="1">
    <citation type="submission" date="2025-08" db="UniProtKB">
        <authorList>
            <consortium name="Ensembl"/>
        </authorList>
    </citation>
    <scope>IDENTIFICATION</scope>
</reference>
<dbReference type="SMART" id="SM00572">
    <property type="entry name" value="DZF"/>
    <property type="match status" value="1"/>
</dbReference>
<feature type="region of interest" description="Disordered" evidence="6">
    <location>
        <begin position="650"/>
        <end position="685"/>
    </location>
</feature>
<dbReference type="PANTHER" id="PTHR45762:SF4">
    <property type="entry name" value="INTERLEUKIN ENHANCER-BINDING FACTOR 3"/>
    <property type="match status" value="1"/>
</dbReference>
<evidence type="ECO:0000259" key="8">
    <source>
        <dbReference type="PROSITE" id="PS51703"/>
    </source>
</evidence>
<dbReference type="InterPro" id="IPR049401">
    <property type="entry name" value="DZF_dom_N"/>
</dbReference>
<dbReference type="FunFam" id="3.30.460.10:FF:000003">
    <property type="entry name" value="interleukin enhancer-binding factor 3 isoform X2"/>
    <property type="match status" value="1"/>
</dbReference>
<comment type="subcellular location">
    <subcellularLocation>
        <location evidence="1">Cytoplasm</location>
    </subcellularLocation>
</comment>
<dbReference type="GO" id="GO:0003677">
    <property type="term" value="F:DNA binding"/>
    <property type="evidence" value="ECO:0007669"/>
    <property type="project" value="UniProtKB-KW"/>
</dbReference>
<name>A0A3Q2CUJ1_CYPVA</name>
<proteinExistence type="predicted"/>
<dbReference type="SUPFAM" id="SSF54768">
    <property type="entry name" value="dsRNA-binding domain-like"/>
    <property type="match status" value="2"/>
</dbReference>
<dbReference type="InterPro" id="IPR006561">
    <property type="entry name" value="DZF_dom"/>
</dbReference>
<dbReference type="GeneTree" id="ENSGT00940000154687"/>
<sequence>MSAEWDEQQAYEELLYWDGLIQRGHRLLLEDFDRYEELRYWYDCLCYEEELRQYHEYIAAVQDLEERQHLQEVVGPPKKSGPLNRMVMTKHAEVYPSAEELQGVQMIISHVEHAFKAVSEQIDGGSARGEDRVLRGLMRVGLVAKGLILKGDKDLQLVLLCSTWPTITLFNQVTDILTKQLEVISAGTYTVSPSPEEAAIVVKSNKEPHLTVSVKLTSPLVRNEEKNDTTEGEETQTVSAPPDVLDRQKCLTALASLRHAKWFQAKVSNLSSAVIVIRIMRDLCKRVPDWSPLSEWSLELLVEKAISTCERPMAVGESFRRVLECFASGILLEDGPGIRDPCEKEDFDATADLTVQQREDITKSAQFALRLCAFGQMHKVLGMDNKLQKSQKYLKYCRKGSTVQIPPVSRYVLPVKRPYSAVEDEQDDPKPESKERKFENVFPAKHFDPNINPVMRLNQYQPRLEYHLVSQTGPVHEPVFTMSVEVKGKTYEASGPSKRAAKLNVAIKALKDLGLPTGLESKSESSGDSDSQKADTAGPSTTAEEVGQGPLLTKNGKNPVMELNEKRRSLKYVVLKETGRSSAKSFVMQVEVDGQKFQGTGSNKKEAKAHAALAALEKLFPDDDGASTSNRMPAKKKVVYTDMHIPGFGTIRGIPSDTGSRGWGPNRGGHGRGRGRGQGQPFAAGASYNKTNYSYESSSGTGYHKLYSPACSASQNTDMAGLDGTGYGTFYPESSSTYSSPPASNFSSTKGQSYHSMPPPVDQQSPYSYGYGEEKKKMLTQSTPVGQGGNSSGYSTAYPSSVTGGHSYNNYGWGNQQGFGTNQNYGGQNQGSYSGYDMYY</sequence>
<evidence type="ECO:0000313" key="10">
    <source>
        <dbReference type="Proteomes" id="UP000265020"/>
    </source>
</evidence>
<dbReference type="Pfam" id="PF00035">
    <property type="entry name" value="dsrm"/>
    <property type="match status" value="2"/>
</dbReference>
<dbReference type="GO" id="GO:0005737">
    <property type="term" value="C:cytoplasm"/>
    <property type="evidence" value="ECO:0007669"/>
    <property type="project" value="UniProtKB-SubCell"/>
</dbReference>
<evidence type="ECO:0000313" key="9">
    <source>
        <dbReference type="Ensembl" id="ENSCVAP00000009354.1"/>
    </source>
</evidence>
<dbReference type="Pfam" id="PF07528">
    <property type="entry name" value="DZF_N"/>
    <property type="match status" value="1"/>
</dbReference>
<dbReference type="PANTHER" id="PTHR45762">
    <property type="entry name" value="ZINC FINGER RNA-BINDING PROTEIN"/>
    <property type="match status" value="1"/>
</dbReference>
<keyword evidence="4" id="KW-0238">DNA-binding</keyword>
<keyword evidence="2" id="KW-0963">Cytoplasm</keyword>
<feature type="domain" description="DRBM" evidence="7">
    <location>
        <begin position="555"/>
        <end position="621"/>
    </location>
</feature>
<dbReference type="STRING" id="28743.ENSCVAP00000009354"/>
<keyword evidence="5" id="KW-0694">RNA-binding</keyword>
<dbReference type="SMART" id="SM00358">
    <property type="entry name" value="DSRM"/>
    <property type="match status" value="2"/>
</dbReference>
<dbReference type="Proteomes" id="UP000265020">
    <property type="component" value="Unassembled WGS sequence"/>
</dbReference>
<protein>
    <submittedName>
        <fullName evidence="9">Interleukin enhancer binding factor 3a</fullName>
    </submittedName>
</protein>
<dbReference type="GO" id="GO:0003727">
    <property type="term" value="F:single-stranded RNA binding"/>
    <property type="evidence" value="ECO:0007669"/>
    <property type="project" value="TreeGrafter"/>
</dbReference>
<dbReference type="InterPro" id="IPR043519">
    <property type="entry name" value="NT_sf"/>
</dbReference>
<evidence type="ECO:0000256" key="5">
    <source>
        <dbReference type="PROSITE-ProRule" id="PRU00266"/>
    </source>
</evidence>
<feature type="region of interest" description="Disordered" evidence="6">
    <location>
        <begin position="516"/>
        <end position="562"/>
    </location>
</feature>
<accession>A0A3Q2CUJ1</accession>
<organism evidence="9 10">
    <name type="scientific">Cyprinodon variegatus</name>
    <name type="common">Sheepshead minnow</name>
    <dbReference type="NCBI Taxonomy" id="28743"/>
    <lineage>
        <taxon>Eukaryota</taxon>
        <taxon>Metazoa</taxon>
        <taxon>Chordata</taxon>
        <taxon>Craniata</taxon>
        <taxon>Vertebrata</taxon>
        <taxon>Euteleostomi</taxon>
        <taxon>Actinopterygii</taxon>
        <taxon>Neopterygii</taxon>
        <taxon>Teleostei</taxon>
        <taxon>Neoteleostei</taxon>
        <taxon>Acanthomorphata</taxon>
        <taxon>Ovalentaria</taxon>
        <taxon>Atherinomorphae</taxon>
        <taxon>Cyprinodontiformes</taxon>
        <taxon>Cyprinodontidae</taxon>
        <taxon>Cyprinodon</taxon>
    </lineage>
</organism>
<dbReference type="InterPro" id="IPR014720">
    <property type="entry name" value="dsRBD_dom"/>
</dbReference>
<feature type="domain" description="DRBM" evidence="7">
    <location>
        <begin position="446"/>
        <end position="515"/>
    </location>
</feature>
<evidence type="ECO:0000256" key="1">
    <source>
        <dbReference type="ARBA" id="ARBA00004496"/>
    </source>
</evidence>
<feature type="domain" description="DZF" evidence="8">
    <location>
        <begin position="67"/>
        <end position="428"/>
    </location>
</feature>
<dbReference type="FunFam" id="1.10.1410.40:FF:000001">
    <property type="entry name" value="interleukin enhancer-binding factor 3 isoform X1"/>
    <property type="match status" value="1"/>
</dbReference>
<dbReference type="GO" id="GO:0071011">
    <property type="term" value="C:precatalytic spliceosome"/>
    <property type="evidence" value="ECO:0007669"/>
    <property type="project" value="TreeGrafter"/>
</dbReference>
<dbReference type="InterPro" id="IPR049402">
    <property type="entry name" value="DZF_dom_C"/>
</dbReference>
<keyword evidence="3" id="KW-0677">Repeat</keyword>
<dbReference type="PROSITE" id="PS50137">
    <property type="entry name" value="DS_RBD"/>
    <property type="match status" value="2"/>
</dbReference>
<evidence type="ECO:0000256" key="4">
    <source>
        <dbReference type="ARBA" id="ARBA00023125"/>
    </source>
</evidence>